<gene>
    <name evidence="9" type="ORF">ACFSW7_03350</name>
</gene>
<keyword evidence="5 9" id="KW-0418">Kinase</keyword>
<reference evidence="10" key="1">
    <citation type="journal article" date="2019" name="Int. J. Syst. Evol. Microbiol.">
        <title>The Global Catalogue of Microorganisms (GCM) 10K type strain sequencing project: providing services to taxonomists for standard genome sequencing and annotation.</title>
        <authorList>
            <consortium name="The Broad Institute Genomics Platform"/>
            <consortium name="The Broad Institute Genome Sequencing Center for Infectious Disease"/>
            <person name="Wu L."/>
            <person name="Ma J."/>
        </authorList>
    </citation>
    <scope>NUCLEOTIDE SEQUENCE [LARGE SCALE GENOMIC DNA]</scope>
    <source>
        <strain evidence="10">TISTR 1514</strain>
    </source>
</reference>
<dbReference type="InterPro" id="IPR035102">
    <property type="entry name" value="Phosphomevalonate_kinase"/>
</dbReference>
<dbReference type="SUPFAM" id="SSF54211">
    <property type="entry name" value="Ribosomal protein S5 domain 2-like"/>
    <property type="match status" value="1"/>
</dbReference>
<evidence type="ECO:0000313" key="9">
    <source>
        <dbReference type="EMBL" id="MFD2757413.1"/>
    </source>
</evidence>
<evidence type="ECO:0000259" key="7">
    <source>
        <dbReference type="Pfam" id="PF00288"/>
    </source>
</evidence>
<dbReference type="InterPro" id="IPR013750">
    <property type="entry name" value="GHMP_kinase_C_dom"/>
</dbReference>
<dbReference type="Gene3D" id="3.30.70.890">
    <property type="entry name" value="GHMP kinase, C-terminal domain"/>
    <property type="match status" value="1"/>
</dbReference>
<sequence length="367" mass="38460">MIEVHAPGKLYIAGEYAVVEPGVPAVLIAVDRCLTVRLTESDGAGRVFSSEYGRMPVVWTRDDDSSGIVIEHQPVDYVMAAIDIIERLATERGLEPHYYDLHIDSQLDDPSGRKFGLGSSAAVVVATIGAIDEYYGLGLSLVERFKLALLATATVSPRSSGGDLAASTFGGWIRYTGPDRAQLLVDLAGGSVTDALASSGWDPFSVTELPSPAGLELLVGWTGSPASTERLVSGVERKSPSSDPRHGDFIVESSNLVDSLVGALLTGDSAAALDILREARGLLQGLGENTGIRIETDKLRTLCEVAERNGAAAKPSGAGGGDCGIVLAPTSADRDAILRDWDAAGIRRLDLAVHAAKGAPKGAENDR</sequence>
<comment type="caution">
    <text evidence="9">The sequence shown here is derived from an EMBL/GenBank/DDBJ whole genome shotgun (WGS) entry which is preliminary data.</text>
</comment>
<dbReference type="Pfam" id="PF00288">
    <property type="entry name" value="GHMP_kinases_N"/>
    <property type="match status" value="1"/>
</dbReference>
<keyword evidence="10" id="KW-1185">Reference proteome</keyword>
<comment type="pathway">
    <text evidence="1">Isoprenoid biosynthesis; isopentenyl diphosphate biosynthesis via mevalonate pathway; isopentenyl diphosphate from (R)-mevalonate: step 2/3.</text>
</comment>
<evidence type="ECO:0000313" key="10">
    <source>
        <dbReference type="Proteomes" id="UP001597492"/>
    </source>
</evidence>
<dbReference type="InterPro" id="IPR020568">
    <property type="entry name" value="Ribosomal_Su5_D2-typ_SF"/>
</dbReference>
<feature type="domain" description="GHMP kinase N-terminal" evidence="7">
    <location>
        <begin position="77"/>
        <end position="171"/>
    </location>
</feature>
<dbReference type="NCBIfam" id="TIGR01220">
    <property type="entry name" value="Pmev_kin_Gr_pos"/>
    <property type="match status" value="1"/>
</dbReference>
<evidence type="ECO:0000256" key="5">
    <source>
        <dbReference type="ARBA" id="ARBA00022777"/>
    </source>
</evidence>
<protein>
    <recommendedName>
        <fullName evidence="2">phosphomevalonate kinase</fullName>
        <ecNumber evidence="2">2.7.4.2</ecNumber>
    </recommendedName>
</protein>
<evidence type="ECO:0000256" key="3">
    <source>
        <dbReference type="ARBA" id="ARBA00022679"/>
    </source>
</evidence>
<dbReference type="PANTHER" id="PTHR31814:SF2">
    <property type="entry name" value="PHOSPHOMEVALONATE KINASE"/>
    <property type="match status" value="1"/>
</dbReference>
<evidence type="ECO:0000256" key="6">
    <source>
        <dbReference type="ARBA" id="ARBA00022840"/>
    </source>
</evidence>
<keyword evidence="3 9" id="KW-0808">Transferase</keyword>
<dbReference type="Pfam" id="PF08544">
    <property type="entry name" value="GHMP_kinases_C"/>
    <property type="match status" value="1"/>
</dbReference>
<proteinExistence type="predicted"/>
<dbReference type="PRINTS" id="PR00959">
    <property type="entry name" value="MEVGALKINASE"/>
</dbReference>
<keyword evidence="4" id="KW-0547">Nucleotide-binding</keyword>
<keyword evidence="6" id="KW-0067">ATP-binding</keyword>
<evidence type="ECO:0000256" key="2">
    <source>
        <dbReference type="ARBA" id="ARBA00012958"/>
    </source>
</evidence>
<organism evidence="9 10">
    <name type="scientific">Gulosibacter faecalis</name>
    <dbReference type="NCBI Taxonomy" id="272240"/>
    <lineage>
        <taxon>Bacteria</taxon>
        <taxon>Bacillati</taxon>
        <taxon>Actinomycetota</taxon>
        <taxon>Actinomycetes</taxon>
        <taxon>Micrococcales</taxon>
        <taxon>Microbacteriaceae</taxon>
        <taxon>Gulosibacter</taxon>
    </lineage>
</organism>
<dbReference type="PANTHER" id="PTHR31814">
    <property type="match status" value="1"/>
</dbReference>
<dbReference type="InterPro" id="IPR014721">
    <property type="entry name" value="Ribsml_uS5_D2-typ_fold_subgr"/>
</dbReference>
<dbReference type="InterPro" id="IPR036554">
    <property type="entry name" value="GHMP_kinase_C_sf"/>
</dbReference>
<name>A0ABW5UVB7_9MICO</name>
<accession>A0ABW5UVB7</accession>
<dbReference type="Proteomes" id="UP001597492">
    <property type="component" value="Unassembled WGS sequence"/>
</dbReference>
<dbReference type="RefSeq" id="WP_019617958.1">
    <property type="nucleotide sequence ID" value="NZ_JBHUNE010000003.1"/>
</dbReference>
<dbReference type="SUPFAM" id="SSF55060">
    <property type="entry name" value="GHMP Kinase, C-terminal domain"/>
    <property type="match status" value="1"/>
</dbReference>
<dbReference type="EC" id="2.7.4.2" evidence="2"/>
<evidence type="ECO:0000259" key="8">
    <source>
        <dbReference type="Pfam" id="PF08544"/>
    </source>
</evidence>
<evidence type="ECO:0000256" key="4">
    <source>
        <dbReference type="ARBA" id="ARBA00022741"/>
    </source>
</evidence>
<dbReference type="GO" id="GO:0004631">
    <property type="term" value="F:phosphomevalonate kinase activity"/>
    <property type="evidence" value="ECO:0007669"/>
    <property type="project" value="UniProtKB-EC"/>
</dbReference>
<dbReference type="EMBL" id="JBHUNE010000003">
    <property type="protein sequence ID" value="MFD2757413.1"/>
    <property type="molecule type" value="Genomic_DNA"/>
</dbReference>
<evidence type="ECO:0000256" key="1">
    <source>
        <dbReference type="ARBA" id="ARBA00005017"/>
    </source>
</evidence>
<dbReference type="InterPro" id="IPR006204">
    <property type="entry name" value="GHMP_kinase_N_dom"/>
</dbReference>
<feature type="domain" description="GHMP kinase C-terminal" evidence="8">
    <location>
        <begin position="263"/>
        <end position="345"/>
    </location>
</feature>
<dbReference type="Gene3D" id="3.30.230.10">
    <property type="match status" value="1"/>
</dbReference>
<dbReference type="InterPro" id="IPR005917">
    <property type="entry name" value="Pmev_kinase_bact"/>
</dbReference>